<reference evidence="3" key="1">
    <citation type="submission" date="2017-02" db="EMBL/GenBank/DDBJ databases">
        <authorList>
            <person name="Tafer H."/>
            <person name="Lopandic K."/>
        </authorList>
    </citation>
    <scope>NUCLEOTIDE SEQUENCE [LARGE SCALE GENOMIC DNA]</scope>
    <source>
        <strain evidence="3">CBS 366.77</strain>
    </source>
</reference>
<evidence type="ECO:0000256" key="1">
    <source>
        <dbReference type="SAM" id="MobiDB-lite"/>
    </source>
</evidence>
<evidence type="ECO:0000313" key="3">
    <source>
        <dbReference type="Proteomes" id="UP000266188"/>
    </source>
</evidence>
<comment type="caution">
    <text evidence="2">The sequence shown here is derived from an EMBL/GenBank/DDBJ whole genome shotgun (WGS) entry which is preliminary data.</text>
</comment>
<dbReference type="Proteomes" id="UP000266188">
    <property type="component" value="Unassembled WGS sequence"/>
</dbReference>
<keyword evidence="2" id="KW-0675">Receptor</keyword>
<name>A0A3A2Z9W5_9EURO</name>
<evidence type="ECO:0000313" key="2">
    <source>
        <dbReference type="EMBL" id="RJE19023.1"/>
    </source>
</evidence>
<sequence>MTIILFSSLGRLLRIRRSSRGGAVHANGPGNSRGFISAIGGRRGRGGHDDVDAENRLIDQLDEEWDD</sequence>
<protein>
    <submittedName>
        <fullName evidence="2">Vacuolar sorting receptor</fullName>
    </submittedName>
</protein>
<dbReference type="AlphaFoldDB" id="A0A3A2Z9W5"/>
<keyword evidence="3" id="KW-1185">Reference proteome</keyword>
<organism evidence="2 3">
    <name type="scientific">Aspergillus sclerotialis</name>
    <dbReference type="NCBI Taxonomy" id="2070753"/>
    <lineage>
        <taxon>Eukaryota</taxon>
        <taxon>Fungi</taxon>
        <taxon>Dikarya</taxon>
        <taxon>Ascomycota</taxon>
        <taxon>Pezizomycotina</taxon>
        <taxon>Eurotiomycetes</taxon>
        <taxon>Eurotiomycetidae</taxon>
        <taxon>Eurotiales</taxon>
        <taxon>Aspergillaceae</taxon>
        <taxon>Aspergillus</taxon>
        <taxon>Aspergillus subgen. Polypaecilum</taxon>
    </lineage>
</organism>
<feature type="region of interest" description="Disordered" evidence="1">
    <location>
        <begin position="21"/>
        <end position="53"/>
    </location>
</feature>
<gene>
    <name evidence="2" type="ORF">PHISCL_08636</name>
</gene>
<proteinExistence type="predicted"/>
<dbReference type="EMBL" id="MVGC01000460">
    <property type="protein sequence ID" value="RJE19023.1"/>
    <property type="molecule type" value="Genomic_DNA"/>
</dbReference>
<accession>A0A3A2Z9W5</accession>
<dbReference type="STRING" id="2070753.A0A3A2Z9W5"/>